<dbReference type="EMBL" id="BLAL01000075">
    <property type="protein sequence ID" value="GES84051.1"/>
    <property type="molecule type" value="Genomic_DNA"/>
</dbReference>
<dbReference type="EMBL" id="BEXD01001024">
    <property type="protein sequence ID" value="GBB91812.1"/>
    <property type="molecule type" value="Genomic_DNA"/>
</dbReference>
<sequence length="71" mass="7794">MACFKGQTHKSNCPENYSENSSRPTIKSDNSCPDPPPPCDSEEVCIYNKNTGQCTCSCCDDNGEHCTPNYP</sequence>
<feature type="compositionally biased region" description="Polar residues" evidence="1">
    <location>
        <begin position="9"/>
        <end position="30"/>
    </location>
</feature>
<comment type="caution">
    <text evidence="2">The sequence shown here is derived from an EMBL/GenBank/DDBJ whole genome shotgun (WGS) entry which is preliminary data.</text>
</comment>
<reference evidence="2 4" key="1">
    <citation type="submission" date="2017-11" db="EMBL/GenBank/DDBJ databases">
        <title>The genome of Rhizophagus clarus HR1 reveals common genetic basis of auxotrophy among arbuscular mycorrhizal fungi.</title>
        <authorList>
            <person name="Kobayashi Y."/>
        </authorList>
    </citation>
    <scope>NUCLEOTIDE SEQUENCE [LARGE SCALE GENOMIC DNA]</scope>
    <source>
        <strain evidence="2 4">HR1</strain>
    </source>
</reference>
<evidence type="ECO:0000313" key="4">
    <source>
        <dbReference type="Proteomes" id="UP000247702"/>
    </source>
</evidence>
<proteinExistence type="predicted"/>
<dbReference type="Proteomes" id="UP000247702">
    <property type="component" value="Unassembled WGS sequence"/>
</dbReference>
<evidence type="ECO:0000313" key="2">
    <source>
        <dbReference type="EMBL" id="GBB91812.1"/>
    </source>
</evidence>
<feature type="region of interest" description="Disordered" evidence="1">
    <location>
        <begin position="1"/>
        <end position="38"/>
    </location>
</feature>
<dbReference type="Proteomes" id="UP000615446">
    <property type="component" value="Unassembled WGS sequence"/>
</dbReference>
<name>A0A2Z6QTA8_9GLOM</name>
<protein>
    <submittedName>
        <fullName evidence="2">Uncharacterized protein</fullName>
    </submittedName>
</protein>
<accession>A0A2Z6QTA8</accession>
<evidence type="ECO:0000313" key="3">
    <source>
        <dbReference type="EMBL" id="GES84051.1"/>
    </source>
</evidence>
<evidence type="ECO:0000256" key="1">
    <source>
        <dbReference type="SAM" id="MobiDB-lite"/>
    </source>
</evidence>
<keyword evidence="4" id="KW-1185">Reference proteome</keyword>
<dbReference type="AlphaFoldDB" id="A0A2Z6QTA8"/>
<gene>
    <name evidence="3" type="ORF">RCL2_001119100</name>
    <name evidence="2" type="ORF">RclHR1_01920016</name>
</gene>
<organism evidence="2 4">
    <name type="scientific">Rhizophagus clarus</name>
    <dbReference type="NCBI Taxonomy" id="94130"/>
    <lineage>
        <taxon>Eukaryota</taxon>
        <taxon>Fungi</taxon>
        <taxon>Fungi incertae sedis</taxon>
        <taxon>Mucoromycota</taxon>
        <taxon>Glomeromycotina</taxon>
        <taxon>Glomeromycetes</taxon>
        <taxon>Glomerales</taxon>
        <taxon>Glomeraceae</taxon>
        <taxon>Rhizophagus</taxon>
    </lineage>
</organism>
<reference evidence="3" key="2">
    <citation type="submission" date="2019-10" db="EMBL/GenBank/DDBJ databases">
        <title>Conservation and host-specific expression of non-tandemly repeated heterogenous ribosome RNA gene in arbuscular mycorrhizal fungi.</title>
        <authorList>
            <person name="Maeda T."/>
            <person name="Kobayashi Y."/>
            <person name="Nakagawa T."/>
            <person name="Ezawa T."/>
            <person name="Yamaguchi K."/>
            <person name="Bino T."/>
            <person name="Nishimoto Y."/>
            <person name="Shigenobu S."/>
            <person name="Kawaguchi M."/>
        </authorList>
    </citation>
    <scope>NUCLEOTIDE SEQUENCE</scope>
    <source>
        <strain evidence="3">HR1</strain>
    </source>
</reference>